<dbReference type="EMBL" id="JABSTV010001250">
    <property type="protein sequence ID" value="KAH7956490.1"/>
    <property type="molecule type" value="Genomic_DNA"/>
</dbReference>
<evidence type="ECO:0000313" key="2">
    <source>
        <dbReference type="Proteomes" id="UP000821837"/>
    </source>
</evidence>
<keyword evidence="2" id="KW-1185">Reference proteome</keyword>
<organism evidence="1 2">
    <name type="scientific">Rhipicephalus sanguineus</name>
    <name type="common">Brown dog tick</name>
    <name type="synonym">Ixodes sanguineus</name>
    <dbReference type="NCBI Taxonomy" id="34632"/>
    <lineage>
        <taxon>Eukaryota</taxon>
        <taxon>Metazoa</taxon>
        <taxon>Ecdysozoa</taxon>
        <taxon>Arthropoda</taxon>
        <taxon>Chelicerata</taxon>
        <taxon>Arachnida</taxon>
        <taxon>Acari</taxon>
        <taxon>Parasitiformes</taxon>
        <taxon>Ixodida</taxon>
        <taxon>Ixodoidea</taxon>
        <taxon>Ixodidae</taxon>
        <taxon>Rhipicephalinae</taxon>
        <taxon>Rhipicephalus</taxon>
        <taxon>Rhipicephalus</taxon>
    </lineage>
</organism>
<evidence type="ECO:0000313" key="1">
    <source>
        <dbReference type="EMBL" id="KAH7956490.1"/>
    </source>
</evidence>
<sequence>MEQLESRPDGLRVLISTERAFIIKREGAHAESIVHVVLYSSLSYCRWFPSNLGPQPQPPFYVEFLLRPENQRLSASLDLNHRSLRVGCESETTALKVGRLVLVCRQ</sequence>
<comment type="caution">
    <text evidence="1">The sequence shown here is derived from an EMBL/GenBank/DDBJ whole genome shotgun (WGS) entry which is preliminary data.</text>
</comment>
<protein>
    <submittedName>
        <fullName evidence="1">Uncharacterized protein</fullName>
    </submittedName>
</protein>
<name>A0A9D4PVD4_RHISA</name>
<accession>A0A9D4PVD4</accession>
<proteinExistence type="predicted"/>
<dbReference type="AlphaFoldDB" id="A0A9D4PVD4"/>
<reference evidence="1" key="1">
    <citation type="journal article" date="2020" name="Cell">
        <title>Large-Scale Comparative Analyses of Tick Genomes Elucidate Their Genetic Diversity and Vector Capacities.</title>
        <authorList>
            <consortium name="Tick Genome and Microbiome Consortium (TIGMIC)"/>
            <person name="Jia N."/>
            <person name="Wang J."/>
            <person name="Shi W."/>
            <person name="Du L."/>
            <person name="Sun Y."/>
            <person name="Zhan W."/>
            <person name="Jiang J.F."/>
            <person name="Wang Q."/>
            <person name="Zhang B."/>
            <person name="Ji P."/>
            <person name="Bell-Sakyi L."/>
            <person name="Cui X.M."/>
            <person name="Yuan T.T."/>
            <person name="Jiang B.G."/>
            <person name="Yang W.F."/>
            <person name="Lam T.T."/>
            <person name="Chang Q.C."/>
            <person name="Ding S.J."/>
            <person name="Wang X.J."/>
            <person name="Zhu J.G."/>
            <person name="Ruan X.D."/>
            <person name="Zhao L."/>
            <person name="Wei J.T."/>
            <person name="Ye R.Z."/>
            <person name="Que T.C."/>
            <person name="Du C.H."/>
            <person name="Zhou Y.H."/>
            <person name="Cheng J.X."/>
            <person name="Dai P.F."/>
            <person name="Guo W.B."/>
            <person name="Han X.H."/>
            <person name="Huang E.J."/>
            <person name="Li L.F."/>
            <person name="Wei W."/>
            <person name="Gao Y.C."/>
            <person name="Liu J.Z."/>
            <person name="Shao H.Z."/>
            <person name="Wang X."/>
            <person name="Wang C.C."/>
            <person name="Yang T.C."/>
            <person name="Huo Q.B."/>
            <person name="Li W."/>
            <person name="Chen H.Y."/>
            <person name="Chen S.E."/>
            <person name="Zhou L.G."/>
            <person name="Ni X.B."/>
            <person name="Tian J.H."/>
            <person name="Sheng Y."/>
            <person name="Liu T."/>
            <person name="Pan Y.S."/>
            <person name="Xia L.Y."/>
            <person name="Li J."/>
            <person name="Zhao F."/>
            <person name="Cao W.C."/>
        </authorList>
    </citation>
    <scope>NUCLEOTIDE SEQUENCE</scope>
    <source>
        <strain evidence="1">Rsan-2018</strain>
    </source>
</reference>
<gene>
    <name evidence="1" type="ORF">HPB52_010113</name>
</gene>
<dbReference type="VEuPathDB" id="VectorBase:RSAN_028443"/>
<dbReference type="Proteomes" id="UP000821837">
    <property type="component" value="Unassembled WGS sequence"/>
</dbReference>
<reference evidence="1" key="2">
    <citation type="submission" date="2021-09" db="EMBL/GenBank/DDBJ databases">
        <authorList>
            <person name="Jia N."/>
            <person name="Wang J."/>
            <person name="Shi W."/>
            <person name="Du L."/>
            <person name="Sun Y."/>
            <person name="Zhan W."/>
            <person name="Jiang J."/>
            <person name="Wang Q."/>
            <person name="Zhang B."/>
            <person name="Ji P."/>
            <person name="Sakyi L.B."/>
            <person name="Cui X."/>
            <person name="Yuan T."/>
            <person name="Jiang B."/>
            <person name="Yang W."/>
            <person name="Lam T.T.-Y."/>
            <person name="Chang Q."/>
            <person name="Ding S."/>
            <person name="Wang X."/>
            <person name="Zhu J."/>
            <person name="Ruan X."/>
            <person name="Zhao L."/>
            <person name="Wei J."/>
            <person name="Que T."/>
            <person name="Du C."/>
            <person name="Cheng J."/>
            <person name="Dai P."/>
            <person name="Han X."/>
            <person name="Huang E."/>
            <person name="Gao Y."/>
            <person name="Liu J."/>
            <person name="Shao H."/>
            <person name="Ye R."/>
            <person name="Li L."/>
            <person name="Wei W."/>
            <person name="Wang X."/>
            <person name="Wang C."/>
            <person name="Huo Q."/>
            <person name="Li W."/>
            <person name="Guo W."/>
            <person name="Chen H."/>
            <person name="Chen S."/>
            <person name="Zhou L."/>
            <person name="Zhou L."/>
            <person name="Ni X."/>
            <person name="Tian J."/>
            <person name="Zhou Y."/>
            <person name="Sheng Y."/>
            <person name="Liu T."/>
            <person name="Pan Y."/>
            <person name="Xia L."/>
            <person name="Li J."/>
            <person name="Zhao F."/>
            <person name="Cao W."/>
        </authorList>
    </citation>
    <scope>NUCLEOTIDE SEQUENCE</scope>
    <source>
        <strain evidence="1">Rsan-2018</strain>
        <tissue evidence="1">Larvae</tissue>
    </source>
</reference>